<evidence type="ECO:0000256" key="5">
    <source>
        <dbReference type="ARBA" id="ARBA00023163"/>
    </source>
</evidence>
<dbReference type="GO" id="GO:0005634">
    <property type="term" value="C:nucleus"/>
    <property type="evidence" value="ECO:0007669"/>
    <property type="project" value="TreeGrafter"/>
</dbReference>
<dbReference type="PROSITE" id="PS00463">
    <property type="entry name" value="ZN2_CY6_FUNGAL_1"/>
    <property type="match status" value="1"/>
</dbReference>
<dbReference type="GO" id="GO:0008270">
    <property type="term" value="F:zinc ion binding"/>
    <property type="evidence" value="ECO:0007669"/>
    <property type="project" value="InterPro"/>
</dbReference>
<dbReference type="InParanoid" id="E4V2D0"/>
<keyword evidence="4" id="KW-0238">DNA-binding</keyword>
<dbReference type="Proteomes" id="UP000002669">
    <property type="component" value="Unassembled WGS sequence"/>
</dbReference>
<dbReference type="GeneID" id="10026453"/>
<dbReference type="PROSITE" id="PS50048">
    <property type="entry name" value="ZN2_CY6_FUNGAL_2"/>
    <property type="match status" value="1"/>
</dbReference>
<name>E4V2D0_ARTGP</name>
<evidence type="ECO:0000313" key="10">
    <source>
        <dbReference type="Proteomes" id="UP000002669"/>
    </source>
</evidence>
<keyword evidence="1" id="KW-0479">Metal-binding</keyword>
<gene>
    <name evidence="9" type="ORF">MGYG_07202</name>
</gene>
<dbReference type="OrthoDB" id="4337792at2759"/>
<evidence type="ECO:0000259" key="8">
    <source>
        <dbReference type="PROSITE" id="PS50048"/>
    </source>
</evidence>
<feature type="region of interest" description="Disordered" evidence="7">
    <location>
        <begin position="53"/>
        <end position="80"/>
    </location>
</feature>
<dbReference type="Pfam" id="PF04082">
    <property type="entry name" value="Fungal_trans"/>
    <property type="match status" value="1"/>
</dbReference>
<dbReference type="SMART" id="SM00906">
    <property type="entry name" value="Fungal_trans"/>
    <property type="match status" value="1"/>
</dbReference>
<accession>E4V2D0</accession>
<keyword evidence="10" id="KW-1185">Reference proteome</keyword>
<dbReference type="HOGENOM" id="CLU_007091_2_0_1"/>
<dbReference type="SMART" id="SM00066">
    <property type="entry name" value="GAL4"/>
    <property type="match status" value="1"/>
</dbReference>
<dbReference type="VEuPathDB" id="FungiDB:MGYG_07202"/>
<keyword evidence="3" id="KW-0805">Transcription regulation</keyword>
<dbReference type="RefSeq" id="XP_003171203.1">
    <property type="nucleotide sequence ID" value="XM_003171155.1"/>
</dbReference>
<reference evidence="10" key="1">
    <citation type="journal article" date="2012" name="MBio">
        <title>Comparative genome analysis of Trichophyton rubrum and related dermatophytes reveals candidate genes involved in infection.</title>
        <authorList>
            <person name="Martinez D.A."/>
            <person name="Oliver B.G."/>
            <person name="Graeser Y."/>
            <person name="Goldberg J.M."/>
            <person name="Li W."/>
            <person name="Martinez-Rossi N.M."/>
            <person name="Monod M."/>
            <person name="Shelest E."/>
            <person name="Barton R.C."/>
            <person name="Birch E."/>
            <person name="Brakhage A.A."/>
            <person name="Chen Z."/>
            <person name="Gurr S.J."/>
            <person name="Heiman D."/>
            <person name="Heitman J."/>
            <person name="Kosti I."/>
            <person name="Rossi A."/>
            <person name="Saif S."/>
            <person name="Samalova M."/>
            <person name="Saunders C.W."/>
            <person name="Shea T."/>
            <person name="Summerbell R.C."/>
            <person name="Xu J."/>
            <person name="Young S."/>
            <person name="Zeng Q."/>
            <person name="Birren B.W."/>
            <person name="Cuomo C.A."/>
            <person name="White T.C."/>
        </authorList>
    </citation>
    <scope>NUCLEOTIDE SEQUENCE [LARGE SCALE GENOMIC DNA]</scope>
    <source>
        <strain evidence="10">ATCC MYA-4604 / CBS 118893</strain>
    </source>
</reference>
<evidence type="ECO:0000256" key="2">
    <source>
        <dbReference type="ARBA" id="ARBA00022833"/>
    </source>
</evidence>
<evidence type="ECO:0000256" key="6">
    <source>
        <dbReference type="ARBA" id="ARBA00023242"/>
    </source>
</evidence>
<proteinExistence type="predicted"/>
<organism evidence="10">
    <name type="scientific">Arthroderma gypseum (strain ATCC MYA-4604 / CBS 118893)</name>
    <name type="common">Microsporum gypseum</name>
    <dbReference type="NCBI Taxonomy" id="535722"/>
    <lineage>
        <taxon>Eukaryota</taxon>
        <taxon>Fungi</taxon>
        <taxon>Dikarya</taxon>
        <taxon>Ascomycota</taxon>
        <taxon>Pezizomycotina</taxon>
        <taxon>Eurotiomycetes</taxon>
        <taxon>Eurotiomycetidae</taxon>
        <taxon>Onygenales</taxon>
        <taxon>Arthrodermataceae</taxon>
        <taxon>Nannizzia</taxon>
    </lineage>
</organism>
<keyword evidence="2" id="KW-0862">Zinc</keyword>
<dbReference type="CDD" id="cd12148">
    <property type="entry name" value="fungal_TF_MHR"/>
    <property type="match status" value="1"/>
</dbReference>
<dbReference type="PANTHER" id="PTHR31944">
    <property type="entry name" value="HEME-RESPONSIVE ZINC FINGER TRANSCRIPTION FACTOR HAP1"/>
    <property type="match status" value="1"/>
</dbReference>
<dbReference type="eggNOG" id="ENOG502SMMJ">
    <property type="taxonomic scope" value="Eukaryota"/>
</dbReference>
<dbReference type="AlphaFoldDB" id="E4V2D0"/>
<dbReference type="InterPro" id="IPR036864">
    <property type="entry name" value="Zn2-C6_fun-type_DNA-bd_sf"/>
</dbReference>
<evidence type="ECO:0000256" key="4">
    <source>
        <dbReference type="ARBA" id="ARBA00023125"/>
    </source>
</evidence>
<dbReference type="Gene3D" id="4.10.240.10">
    <property type="entry name" value="Zn(2)-C6 fungal-type DNA-binding domain"/>
    <property type="match status" value="1"/>
</dbReference>
<dbReference type="GO" id="GO:0006351">
    <property type="term" value="P:DNA-templated transcription"/>
    <property type="evidence" value="ECO:0007669"/>
    <property type="project" value="InterPro"/>
</dbReference>
<evidence type="ECO:0000256" key="1">
    <source>
        <dbReference type="ARBA" id="ARBA00022723"/>
    </source>
</evidence>
<evidence type="ECO:0000256" key="3">
    <source>
        <dbReference type="ARBA" id="ARBA00023015"/>
    </source>
</evidence>
<dbReference type="InterPro" id="IPR001138">
    <property type="entry name" value="Zn2Cys6_DnaBD"/>
</dbReference>
<dbReference type="InterPro" id="IPR007219">
    <property type="entry name" value="XnlR_reg_dom"/>
</dbReference>
<evidence type="ECO:0000256" key="7">
    <source>
        <dbReference type="SAM" id="MobiDB-lite"/>
    </source>
</evidence>
<keyword evidence="5" id="KW-0804">Transcription</keyword>
<sequence>MESPAPKRRRPAVVCIDCRRRKVKCDRSFPCSQCTQSSLTCAYRGLPGPMNTWPNDHLSSSTLHRPLSSTGTDQSNAPDSTLFTPSELVPFWDSPSNTLDQPVDSQVMLESSNAAQYVAATSSGNGSSPPAAVDNCPLQHSTSNSSIIQSLGSSWRSVSKGSSLEENKNYIQATLDGVDFLFKDAISNPSDKHVEIVPLITKCRQLAKTIKAKRSTDRSNGFAGVSTLPQIPPKQICDRLVYLYTHTFESVFRILHVPSFQREYQVYWNNPLDSSEVFMQKLLLVMTTGISFYEEPENAVKAHQQALHSLASKWVYGAQEWLCHKFEMSEVDLDVLQVSCLLSVARLTAVEASELVWISAEFPLRIAISLQLHRDPHYIYPAIPVFEAEMRKRLWATVLEISTQLSLDSGMPPPISSGDFDYQLPWNIDDSQIDIHGDIHASVDSLDNFTQTTIQILLMKTIRTRLKIARLINAFTPSRNYQDTLQLSSELTAAIRSHSTALQSYISKRPNYFQIKVFHIFTRRFLLALHAPFAAKAKSDPSVYFSRQCVTETALVLLSDTHPPHTSQVPTSEVSHSRVLSCGVFRHMLWQASVIICVELVNGLQEDSFPMTHSLSHSKFQETIEQSTEVFVQRLRAGDTNVEAYVLCSCALAQVKAIQEGKDVKNHVMKAAKSSLDFCYKTLEAHSGYIVQHSSLPRTAYSDTRLQEDNNSIFAEWLT</sequence>
<dbReference type="CDD" id="cd00067">
    <property type="entry name" value="GAL4"/>
    <property type="match status" value="1"/>
</dbReference>
<protein>
    <submittedName>
        <fullName evidence="9">C6 zinc finger domain-containing protein</fullName>
    </submittedName>
</protein>
<dbReference type="SUPFAM" id="SSF57701">
    <property type="entry name" value="Zn2/Cys6 DNA-binding domain"/>
    <property type="match status" value="1"/>
</dbReference>
<dbReference type="InterPro" id="IPR051430">
    <property type="entry name" value="Fungal_TF_Env_Response"/>
</dbReference>
<dbReference type="GO" id="GO:0000978">
    <property type="term" value="F:RNA polymerase II cis-regulatory region sequence-specific DNA binding"/>
    <property type="evidence" value="ECO:0007669"/>
    <property type="project" value="TreeGrafter"/>
</dbReference>
<dbReference type="PANTHER" id="PTHR31944:SF129">
    <property type="entry name" value="ASPYRIDONES CLUSTER REGULATOR APDR-RELATED"/>
    <property type="match status" value="1"/>
</dbReference>
<evidence type="ECO:0000313" key="9">
    <source>
        <dbReference type="EMBL" id="EFR04195.1"/>
    </source>
</evidence>
<dbReference type="GO" id="GO:0001228">
    <property type="term" value="F:DNA-binding transcription activator activity, RNA polymerase II-specific"/>
    <property type="evidence" value="ECO:0007669"/>
    <property type="project" value="TreeGrafter"/>
</dbReference>
<keyword evidence="6" id="KW-0539">Nucleus</keyword>
<dbReference type="STRING" id="535722.E4V2D0"/>
<dbReference type="EMBL" id="DS989827">
    <property type="protein sequence ID" value="EFR04195.1"/>
    <property type="molecule type" value="Genomic_DNA"/>
</dbReference>
<feature type="domain" description="Zn(2)-C6 fungal-type" evidence="8">
    <location>
        <begin position="14"/>
        <end position="43"/>
    </location>
</feature>
<dbReference type="Pfam" id="PF00172">
    <property type="entry name" value="Zn_clus"/>
    <property type="match status" value="1"/>
</dbReference>
<dbReference type="OMA" id="VGHEILC"/>